<organism evidence="2 3">
    <name type="scientific">Teredinibacter turnerae (strain ATCC 39867 / T7901)</name>
    <dbReference type="NCBI Taxonomy" id="377629"/>
    <lineage>
        <taxon>Bacteria</taxon>
        <taxon>Pseudomonadati</taxon>
        <taxon>Pseudomonadota</taxon>
        <taxon>Gammaproteobacteria</taxon>
        <taxon>Cellvibrionales</taxon>
        <taxon>Cellvibrionaceae</taxon>
        <taxon>Teredinibacter</taxon>
    </lineage>
</organism>
<evidence type="ECO:0000313" key="2">
    <source>
        <dbReference type="EMBL" id="ACR13193.1"/>
    </source>
</evidence>
<dbReference type="AlphaFoldDB" id="C5BUB0"/>
<gene>
    <name evidence="2" type="ordered locus">TERTU_1779</name>
</gene>
<accession>C5BUB0</accession>
<name>C5BUB0_TERTT</name>
<keyword evidence="1" id="KW-0732">Signal</keyword>
<keyword evidence="3" id="KW-1185">Reference proteome</keyword>
<evidence type="ECO:0000256" key="1">
    <source>
        <dbReference type="SAM" id="SignalP"/>
    </source>
</evidence>
<feature type="signal peptide" evidence="1">
    <location>
        <begin position="1"/>
        <end position="22"/>
    </location>
</feature>
<feature type="chain" id="PRO_5002947157" description="Lipoprotein" evidence="1">
    <location>
        <begin position="23"/>
        <end position="126"/>
    </location>
</feature>
<dbReference type="Proteomes" id="UP000009080">
    <property type="component" value="Chromosome"/>
</dbReference>
<dbReference type="RefSeq" id="WP_015819306.1">
    <property type="nucleotide sequence ID" value="NC_012997.1"/>
</dbReference>
<protein>
    <recommendedName>
        <fullName evidence="4">Lipoprotein</fullName>
    </recommendedName>
</protein>
<dbReference type="HOGENOM" id="CLU_1980524_0_0_6"/>
<sequence length="126" mass="14083">MKNVKHKVLLVLCFCIVNSAQAESSSIVCEAMLLKYEKNYVWSESVGERYDDYSAPLVRFKVNASNNCSEKEIAIVFLSSKHEGVLKLIEEGAIKKYLLTLPDEFVVGDYGTIDSSAVIKFEPQAP</sequence>
<proteinExistence type="predicted"/>
<evidence type="ECO:0008006" key="4">
    <source>
        <dbReference type="Google" id="ProtNLM"/>
    </source>
</evidence>
<evidence type="ECO:0000313" key="3">
    <source>
        <dbReference type="Proteomes" id="UP000009080"/>
    </source>
</evidence>
<reference evidence="2 3" key="1">
    <citation type="journal article" date="2009" name="PLoS ONE">
        <title>The complete genome of Teredinibacter turnerae T7901: an intracellular endosymbiont of marine wood-boring bivalves (shipworms).</title>
        <authorList>
            <person name="Yang J.C."/>
            <person name="Madupu R."/>
            <person name="Durkin A.S."/>
            <person name="Ekborg N.A."/>
            <person name="Pedamallu C.S."/>
            <person name="Hostetler J.B."/>
            <person name="Radune D."/>
            <person name="Toms B.S."/>
            <person name="Henrissat B."/>
            <person name="Coutinho P.M."/>
            <person name="Schwarz S."/>
            <person name="Field L."/>
            <person name="Trindade-Silva A.E."/>
            <person name="Soares C.A.G."/>
            <person name="Elshahawi S."/>
            <person name="Hanora A."/>
            <person name="Schmidt E.W."/>
            <person name="Haygood M.G."/>
            <person name="Posfai J."/>
            <person name="Benner J."/>
            <person name="Madinger C."/>
            <person name="Nove J."/>
            <person name="Anton B."/>
            <person name="Chaudhary K."/>
            <person name="Foster J."/>
            <person name="Holman A."/>
            <person name="Kumar S."/>
            <person name="Lessard P.A."/>
            <person name="Luyten Y.A."/>
            <person name="Slatko B."/>
            <person name="Wood N."/>
            <person name="Wu B."/>
            <person name="Teplitski M."/>
            <person name="Mougous J.D."/>
            <person name="Ward N."/>
            <person name="Eisen J.A."/>
            <person name="Badger J.H."/>
            <person name="Distel D.L."/>
        </authorList>
    </citation>
    <scope>NUCLEOTIDE SEQUENCE [LARGE SCALE GENOMIC DNA]</scope>
    <source>
        <strain evidence="3">ATCC 39867 / T7901</strain>
    </source>
</reference>
<dbReference type="KEGG" id="ttu:TERTU_1779"/>
<dbReference type="EMBL" id="CP001614">
    <property type="protein sequence ID" value="ACR13193.1"/>
    <property type="molecule type" value="Genomic_DNA"/>
</dbReference>